<feature type="coiled-coil region" evidence="5">
    <location>
        <begin position="171"/>
        <end position="209"/>
    </location>
</feature>
<dbReference type="GO" id="GO:0042060">
    <property type="term" value="P:wound healing"/>
    <property type="evidence" value="ECO:0007669"/>
    <property type="project" value="TreeGrafter"/>
</dbReference>
<evidence type="ECO:0000256" key="4">
    <source>
        <dbReference type="ARBA" id="ARBA00023212"/>
    </source>
</evidence>
<keyword evidence="4" id="KW-0206">Cytoskeleton</keyword>
<feature type="compositionally biased region" description="Basic and acidic residues" evidence="6">
    <location>
        <begin position="1518"/>
        <end position="1528"/>
    </location>
</feature>
<dbReference type="FunFam" id="3.30.920.20:FF:000001">
    <property type="entry name" value="Microtubule-actin cross-linking factor 1"/>
    <property type="match status" value="1"/>
</dbReference>
<dbReference type="CDD" id="cd00051">
    <property type="entry name" value="EFh"/>
    <property type="match status" value="1"/>
</dbReference>
<feature type="compositionally biased region" description="Basic and acidic residues" evidence="6">
    <location>
        <begin position="1497"/>
        <end position="1509"/>
    </location>
</feature>
<dbReference type="FunFam" id="1.20.58.60:FF:000001">
    <property type="entry name" value="Microtubule-actin cross-linking factor 1"/>
    <property type="match status" value="2"/>
</dbReference>
<dbReference type="InterPro" id="IPR043197">
    <property type="entry name" value="Plakin"/>
</dbReference>
<dbReference type="Gene3D" id="1.10.238.10">
    <property type="entry name" value="EF-hand"/>
    <property type="match status" value="1"/>
</dbReference>
<dbReference type="Proteomes" id="UP000288716">
    <property type="component" value="Unassembled WGS sequence"/>
</dbReference>
<dbReference type="InterPro" id="IPR018159">
    <property type="entry name" value="Spectrin/alpha-actinin"/>
</dbReference>
<dbReference type="PANTHER" id="PTHR23169:SF23">
    <property type="entry name" value="SHORT STOP, ISOFORM H"/>
    <property type="match status" value="1"/>
</dbReference>
<evidence type="ECO:0000259" key="8">
    <source>
        <dbReference type="PROSITE" id="PS51460"/>
    </source>
</evidence>
<dbReference type="Gene3D" id="3.30.920.20">
    <property type="entry name" value="Gas2-like domain"/>
    <property type="match status" value="1"/>
</dbReference>
<dbReference type="Gene3D" id="1.20.58.60">
    <property type="match status" value="10"/>
</dbReference>
<feature type="coiled-coil region" evidence="5">
    <location>
        <begin position="301"/>
        <end position="328"/>
    </location>
</feature>
<dbReference type="PROSITE" id="PS51460">
    <property type="entry name" value="GAR"/>
    <property type="match status" value="1"/>
</dbReference>
<dbReference type="PROSITE" id="PS00018">
    <property type="entry name" value="EF_HAND_1"/>
    <property type="match status" value="2"/>
</dbReference>
<dbReference type="SMART" id="SM00243">
    <property type="entry name" value="GAS2"/>
    <property type="match status" value="1"/>
</dbReference>
<feature type="domain" description="EF-hand" evidence="7">
    <location>
        <begin position="1581"/>
        <end position="1616"/>
    </location>
</feature>
<feature type="domain" description="EF-hand" evidence="7">
    <location>
        <begin position="1617"/>
        <end position="1652"/>
    </location>
</feature>
<dbReference type="GO" id="GO:0005737">
    <property type="term" value="C:cytoplasm"/>
    <property type="evidence" value="ECO:0007669"/>
    <property type="project" value="TreeGrafter"/>
</dbReference>
<dbReference type="GO" id="GO:0005886">
    <property type="term" value="C:plasma membrane"/>
    <property type="evidence" value="ECO:0007669"/>
    <property type="project" value="UniProtKB-SubCell"/>
</dbReference>
<feature type="region of interest" description="Disordered" evidence="6">
    <location>
        <begin position="1481"/>
        <end position="1528"/>
    </location>
</feature>
<comment type="caution">
    <text evidence="9">The sequence shown here is derived from an EMBL/GenBank/DDBJ whole genome shotgun (WGS) entry which is preliminary data.</text>
</comment>
<evidence type="ECO:0000256" key="5">
    <source>
        <dbReference type="SAM" id="Coils"/>
    </source>
</evidence>
<feature type="domain" description="GAR" evidence="8">
    <location>
        <begin position="1655"/>
        <end position="1727"/>
    </location>
</feature>
<dbReference type="GO" id="GO:0005509">
    <property type="term" value="F:calcium ion binding"/>
    <property type="evidence" value="ECO:0007669"/>
    <property type="project" value="InterPro"/>
</dbReference>
<name>A0A443SKE8_9ACAR</name>
<dbReference type="InterPro" id="IPR002017">
    <property type="entry name" value="Spectrin_repeat"/>
</dbReference>
<dbReference type="InterPro" id="IPR002048">
    <property type="entry name" value="EF_hand_dom"/>
</dbReference>
<dbReference type="Pfam" id="PF00435">
    <property type="entry name" value="Spectrin"/>
    <property type="match status" value="8"/>
</dbReference>
<evidence type="ECO:0000259" key="7">
    <source>
        <dbReference type="PROSITE" id="PS50222"/>
    </source>
</evidence>
<feature type="coiled-coil region" evidence="5">
    <location>
        <begin position="912"/>
        <end position="971"/>
    </location>
</feature>
<evidence type="ECO:0000313" key="10">
    <source>
        <dbReference type="Proteomes" id="UP000288716"/>
    </source>
</evidence>
<evidence type="ECO:0000256" key="6">
    <source>
        <dbReference type="SAM" id="MobiDB-lite"/>
    </source>
</evidence>
<protein>
    <submittedName>
        <fullName evidence="9">Microtubule-actin cross-linking factor 1-like protein</fullName>
    </submittedName>
</protein>
<keyword evidence="3" id="KW-0106">Calcium</keyword>
<comment type="subcellular location">
    <subcellularLocation>
        <location evidence="1">Cytoplasm</location>
        <location evidence="1">Cytoskeleton</location>
    </subcellularLocation>
</comment>
<evidence type="ECO:0000256" key="2">
    <source>
        <dbReference type="ARBA" id="ARBA00022490"/>
    </source>
</evidence>
<keyword evidence="2" id="KW-0963">Cytoplasm</keyword>
<evidence type="ECO:0000256" key="1">
    <source>
        <dbReference type="ARBA" id="ARBA00004245"/>
    </source>
</evidence>
<dbReference type="GO" id="GO:0045104">
    <property type="term" value="P:intermediate filament cytoskeleton organization"/>
    <property type="evidence" value="ECO:0007669"/>
    <property type="project" value="InterPro"/>
</dbReference>
<gene>
    <name evidence="9" type="ORF">B4U80_09493</name>
</gene>
<dbReference type="Pfam" id="PF02187">
    <property type="entry name" value="GAS2"/>
    <property type="match status" value="1"/>
</dbReference>
<sequence length="1802" mass="208681">MTSKLKTLVTTKETSVASRLYETVAEHKHSIEDTSAAGSRFIREAKLYDMQCKTYNETLEKIHPSLDASLKRKTGKRTSGSDVVQEEIDNLNQEYNNLLEAIRQQVLGEAFTSAEKWLSETEAMVAHQKPISADYNIAKTQLNEQRSLMKTVSDRQNSFAQLENLGKEMAASMEYRERAQVEKQLNNLSERFETLINNVQRRLQQLEETVPTARQFAERYGPLLEWLDQSEHKLRSISAMPTDQETLRQRMSEHRILRQDIIDHKHDFETLAEVANNLITLVGDDEAQGIVDKLSAITDRYARLCEEIERISHMLNDAQARLIEEENEKSLKTLMNKFTDVAENIHDFLSERERILKQRVQNPIPRDRGTLENLILEHKEFEMDLQSVEPKLEEMKERYHNIPKKNQSVQAKYESIMETWERIWNLSNLYIERLNAVEIVIVDIEEATNVVSTLEAKLLSQEEVPGDEVSMKRLRNELIEIQNEISRSHGLLDQLNMNTTKVRRTVEKTRPKQTTHSDVARLEEDVKTLSRRFDSLQNQVADRLRGIDTCGDLLHSFKSRLDQDRSFLSQISSKLKTLGTKETSVASRLNEALAERKHSIEDTCATGSRFIHEAKTYDSQCKTYNETLEKVHPSRKTGKRTPGHEVVQAEMDNLNQEYNNLLESVRQQFLGEAISSAEKWLSETEAMVAHQKPISADYNIAKNQLQEQRTLVKTVSDRQSSFASLENLGKEMAASMEYRERAQVEKQLNNLSERFETLMNNVQRRLQQLEETVPTARQFAERYGPLQEWLEQSERKLKSISVIPTDQELICQRMSEHRVLHQDIIDHKHDFETLTEIANNLITLVGDDEAQGIVDKLSAITDRYSRLVEESERLGQLFNEAFEGLTSFVLSFEDFISWIEEVDMRLDRYRVLSVYLDKLRQQVEELTEINQEVTNHRRQLDDLIEAGSRIMRHAGQEALQVKEKLNALQSRYTELVHRSRDKLKSAEDALPIAEKFHTAHDNLNHWMDEAESMLKTAMSQSFFQQESVTQRLTSEVTKCRSLLEQMHHSGPQLGQISPGQGAATVEGWITRANRRFESILEKVRQLERGYKEAKEFHDAWSDLMNWLTEAEHQLESITAIGNEPSRIKQYISKHKEFQCALGAKQSTYDATMKVGRALKSRAPKPDIPVLQDMMDELKNKWNSVCAKSVDRQRKLEEALLFSGQFKDAIQALIDWLDKAKAHLGLDNLHGDLDTVTSLVDHHRSFQEDLRNRGKNMASVRKIAQDLRSSAGPEDAAMIDRQISTLDAKWEEVSRLSEMKETKLQEALRRAEKLHKSVHSLLEWLSDAEMKLRFAGPLPEDEAATSQQIAEHEAFMREMQQQEIKKNSTISLAQDILSQCHPEAVSVIQHWISIIQSRWDEVANWAKQREQRLRDHMRSLRNILDLLEELLAWLIKAETNLLAAESEPLPDDIPSIERLIEEHQQFINELTLRQADVDKISKAFSSKRQPQTPTPTKGGEKGGKKGREPPRTSTPTRGGHTDPDVRHPKARQLLDKWRSVWLLAMERMRRLQDRLDYLREVDRVRNFDFDAWRRRFLAWNANNKARIMDFFRRIDTDNDGKVTQAEFIEGFVKSKFPTSRLEMERVAPIFDRNGDGYIDHKEYLDTLRPDRDRPRTEAEVIEDEVQRLVAKCTCLHRYKVFQVGEGKYRFGESQKLRLVRILRSTVMVRVGGGWVSLDEFLLRNDPCRAKGRTNVELREQFVLAEGVSQSMTPFISKMQSQKNKTPTTVHLPTTGPITKLVFILFPNFYFFKPSLLHITLCNV</sequence>
<dbReference type="SMART" id="SM00150">
    <property type="entry name" value="SPEC"/>
    <property type="match status" value="12"/>
</dbReference>
<dbReference type="InterPro" id="IPR011992">
    <property type="entry name" value="EF-hand-dom_pair"/>
</dbReference>
<dbReference type="CDD" id="cd00176">
    <property type="entry name" value="SPEC"/>
    <property type="match status" value="7"/>
</dbReference>
<keyword evidence="10" id="KW-1185">Reference proteome</keyword>
<organism evidence="9 10">
    <name type="scientific">Leptotrombidium deliense</name>
    <dbReference type="NCBI Taxonomy" id="299467"/>
    <lineage>
        <taxon>Eukaryota</taxon>
        <taxon>Metazoa</taxon>
        <taxon>Ecdysozoa</taxon>
        <taxon>Arthropoda</taxon>
        <taxon>Chelicerata</taxon>
        <taxon>Arachnida</taxon>
        <taxon>Acari</taxon>
        <taxon>Acariformes</taxon>
        <taxon>Trombidiformes</taxon>
        <taxon>Prostigmata</taxon>
        <taxon>Anystina</taxon>
        <taxon>Parasitengona</taxon>
        <taxon>Trombiculoidea</taxon>
        <taxon>Trombiculidae</taxon>
        <taxon>Leptotrombidium</taxon>
    </lineage>
</organism>
<dbReference type="SUPFAM" id="SSF143575">
    <property type="entry name" value="GAS2 domain-like"/>
    <property type="match status" value="1"/>
</dbReference>
<dbReference type="VEuPathDB" id="VectorBase:LDEU004087"/>
<dbReference type="InterPro" id="IPR003108">
    <property type="entry name" value="GAR_dom"/>
</dbReference>
<dbReference type="GO" id="GO:0005198">
    <property type="term" value="F:structural molecule activity"/>
    <property type="evidence" value="ECO:0007669"/>
    <property type="project" value="TreeGrafter"/>
</dbReference>
<accession>A0A443SKE8</accession>
<dbReference type="GO" id="GO:0005882">
    <property type="term" value="C:intermediate filament"/>
    <property type="evidence" value="ECO:0007669"/>
    <property type="project" value="TreeGrafter"/>
</dbReference>
<dbReference type="SUPFAM" id="SSF46966">
    <property type="entry name" value="Spectrin repeat"/>
    <property type="match status" value="11"/>
</dbReference>
<dbReference type="SMART" id="SM00054">
    <property type="entry name" value="EFh"/>
    <property type="match status" value="2"/>
</dbReference>
<dbReference type="PANTHER" id="PTHR23169">
    <property type="entry name" value="ENVOPLAKIN"/>
    <property type="match status" value="1"/>
</dbReference>
<dbReference type="GO" id="GO:0031122">
    <property type="term" value="P:cytoplasmic microtubule organization"/>
    <property type="evidence" value="ECO:0007669"/>
    <property type="project" value="TreeGrafter"/>
</dbReference>
<dbReference type="EMBL" id="NCKV01001659">
    <property type="protein sequence ID" value="RWS27955.1"/>
    <property type="molecule type" value="Genomic_DNA"/>
</dbReference>
<dbReference type="GO" id="GO:0030056">
    <property type="term" value="C:hemidesmosome"/>
    <property type="evidence" value="ECO:0007669"/>
    <property type="project" value="TreeGrafter"/>
</dbReference>
<evidence type="ECO:0000256" key="3">
    <source>
        <dbReference type="ARBA" id="ARBA00022837"/>
    </source>
</evidence>
<dbReference type="SUPFAM" id="SSF47473">
    <property type="entry name" value="EF-hand"/>
    <property type="match status" value="1"/>
</dbReference>
<reference evidence="9 10" key="1">
    <citation type="journal article" date="2018" name="Gigascience">
        <title>Genomes of trombidid mites reveal novel predicted allergens and laterally-transferred genes associated with secondary metabolism.</title>
        <authorList>
            <person name="Dong X."/>
            <person name="Chaisiri K."/>
            <person name="Xia D."/>
            <person name="Armstrong S.D."/>
            <person name="Fang Y."/>
            <person name="Donnelly M.J."/>
            <person name="Kadowaki T."/>
            <person name="McGarry J.W."/>
            <person name="Darby A.C."/>
            <person name="Makepeace B.L."/>
        </authorList>
    </citation>
    <scope>NUCLEOTIDE SEQUENCE [LARGE SCALE GENOMIC DNA]</scope>
    <source>
        <strain evidence="9">UoL-UT</strain>
    </source>
</reference>
<dbReference type="STRING" id="299467.A0A443SKE8"/>
<feature type="compositionally biased region" description="Low complexity" evidence="6">
    <location>
        <begin position="1486"/>
        <end position="1496"/>
    </location>
</feature>
<dbReference type="Pfam" id="PF13499">
    <property type="entry name" value="EF-hand_7"/>
    <property type="match status" value="1"/>
</dbReference>
<feature type="coiled-coil region" evidence="5">
    <location>
        <begin position="734"/>
        <end position="772"/>
    </location>
</feature>
<dbReference type="PROSITE" id="PS50222">
    <property type="entry name" value="EF_HAND_2"/>
    <property type="match status" value="2"/>
</dbReference>
<evidence type="ECO:0000313" key="9">
    <source>
        <dbReference type="EMBL" id="RWS27955.1"/>
    </source>
</evidence>
<dbReference type="GO" id="GO:0008017">
    <property type="term" value="F:microtubule binding"/>
    <property type="evidence" value="ECO:0007669"/>
    <property type="project" value="InterPro"/>
</dbReference>
<dbReference type="InterPro" id="IPR018247">
    <property type="entry name" value="EF_Hand_1_Ca_BS"/>
</dbReference>
<keyword evidence="5" id="KW-0175">Coiled coil</keyword>
<proteinExistence type="predicted"/>
<dbReference type="InterPro" id="IPR036534">
    <property type="entry name" value="GAR_dom_sf"/>
</dbReference>
<dbReference type="OrthoDB" id="2250192at2759"/>